<name>A0A2T0RGG9_9RHOB</name>
<evidence type="ECO:0000313" key="10">
    <source>
        <dbReference type="Proteomes" id="UP000239480"/>
    </source>
</evidence>
<evidence type="ECO:0000256" key="7">
    <source>
        <dbReference type="ARBA" id="ARBA00023239"/>
    </source>
</evidence>
<keyword evidence="2 8" id="KW-0645">Protease</keyword>
<keyword evidence="4 8" id="KW-0378">Hydrolase</keyword>
<dbReference type="GO" id="GO:0016829">
    <property type="term" value="F:lyase activity"/>
    <property type="evidence" value="ECO:0007669"/>
    <property type="project" value="UniProtKB-KW"/>
</dbReference>
<evidence type="ECO:0000256" key="2">
    <source>
        <dbReference type="ARBA" id="ARBA00022670"/>
    </source>
</evidence>
<reference evidence="9 10" key="1">
    <citation type="submission" date="2018-03" db="EMBL/GenBank/DDBJ databases">
        <title>Genomic Encyclopedia of Archaeal and Bacterial Type Strains, Phase II (KMG-II): from individual species to whole genera.</title>
        <authorList>
            <person name="Goeker M."/>
        </authorList>
    </citation>
    <scope>NUCLEOTIDE SEQUENCE [LARGE SCALE GENOMIC DNA]</scope>
    <source>
        <strain evidence="9 10">DSM 29328</strain>
    </source>
</reference>
<keyword evidence="5" id="KW-0190">Covalent protein-DNA linkage</keyword>
<proteinExistence type="inferred from homology"/>
<gene>
    <name evidence="9" type="ORF">CLV78_11443</name>
</gene>
<keyword evidence="10" id="KW-1185">Reference proteome</keyword>
<accession>A0A2T0RGG9</accession>
<dbReference type="EC" id="3.4.-.-" evidence="8"/>
<keyword evidence="7" id="KW-0456">Lyase</keyword>
<evidence type="ECO:0000256" key="5">
    <source>
        <dbReference type="ARBA" id="ARBA00023124"/>
    </source>
</evidence>
<evidence type="ECO:0000256" key="1">
    <source>
        <dbReference type="ARBA" id="ARBA00008136"/>
    </source>
</evidence>
<dbReference type="Proteomes" id="UP000239480">
    <property type="component" value="Unassembled WGS sequence"/>
</dbReference>
<keyword evidence="6" id="KW-0238">DNA-binding</keyword>
<dbReference type="PANTHER" id="PTHR13604">
    <property type="entry name" value="DC12-RELATED"/>
    <property type="match status" value="1"/>
</dbReference>
<keyword evidence="3" id="KW-0227">DNA damage</keyword>
<evidence type="ECO:0000256" key="8">
    <source>
        <dbReference type="RuleBase" id="RU364100"/>
    </source>
</evidence>
<comment type="similarity">
    <text evidence="1 8">Belongs to the SOS response-associated peptidase family.</text>
</comment>
<dbReference type="InterPro" id="IPR036590">
    <property type="entry name" value="SRAP-like"/>
</dbReference>
<protein>
    <recommendedName>
        <fullName evidence="8">Abasic site processing protein</fullName>
        <ecNumber evidence="8">3.4.-.-</ecNumber>
    </recommendedName>
</protein>
<dbReference type="GO" id="GO:0008233">
    <property type="term" value="F:peptidase activity"/>
    <property type="evidence" value="ECO:0007669"/>
    <property type="project" value="UniProtKB-KW"/>
</dbReference>
<dbReference type="Pfam" id="PF02586">
    <property type="entry name" value="SRAP"/>
    <property type="match status" value="1"/>
</dbReference>
<organism evidence="9 10">
    <name type="scientific">Aliiruegeria haliotis</name>
    <dbReference type="NCBI Taxonomy" id="1280846"/>
    <lineage>
        <taxon>Bacteria</taxon>
        <taxon>Pseudomonadati</taxon>
        <taxon>Pseudomonadota</taxon>
        <taxon>Alphaproteobacteria</taxon>
        <taxon>Rhodobacterales</taxon>
        <taxon>Roseobacteraceae</taxon>
        <taxon>Aliiruegeria</taxon>
    </lineage>
</organism>
<evidence type="ECO:0000313" key="9">
    <source>
        <dbReference type="EMBL" id="PRY20258.1"/>
    </source>
</evidence>
<dbReference type="Gene3D" id="3.90.1680.10">
    <property type="entry name" value="SOS response associated peptidase-like"/>
    <property type="match status" value="1"/>
</dbReference>
<sequence>MLVLTGDAIVPMRWGIIPVGRKNARGRPVMETIVNARSETLFDKSAFAGTGRALLLADGWYEWTGKRGRKTPWRIRPRDGSLLPFAAITDTWIAPDNREVHQVAPLTCAPNGDVAPYHDRMGVLLATGHWQVWLDAPPEQVRELFRPAPDGSMHIEPADDVDWTAP</sequence>
<dbReference type="EMBL" id="PVTD01000014">
    <property type="protein sequence ID" value="PRY20258.1"/>
    <property type="molecule type" value="Genomic_DNA"/>
</dbReference>
<dbReference type="PANTHER" id="PTHR13604:SF0">
    <property type="entry name" value="ABASIC SITE PROCESSING PROTEIN HMCES"/>
    <property type="match status" value="1"/>
</dbReference>
<evidence type="ECO:0000256" key="6">
    <source>
        <dbReference type="ARBA" id="ARBA00023125"/>
    </source>
</evidence>
<dbReference type="GO" id="GO:0106300">
    <property type="term" value="P:protein-DNA covalent cross-linking repair"/>
    <property type="evidence" value="ECO:0007669"/>
    <property type="project" value="InterPro"/>
</dbReference>
<evidence type="ECO:0000256" key="3">
    <source>
        <dbReference type="ARBA" id="ARBA00022763"/>
    </source>
</evidence>
<dbReference type="InterPro" id="IPR003738">
    <property type="entry name" value="SRAP"/>
</dbReference>
<dbReference type="SUPFAM" id="SSF143081">
    <property type="entry name" value="BB1717-like"/>
    <property type="match status" value="1"/>
</dbReference>
<dbReference type="GO" id="GO:0003697">
    <property type="term" value="F:single-stranded DNA binding"/>
    <property type="evidence" value="ECO:0007669"/>
    <property type="project" value="InterPro"/>
</dbReference>
<dbReference type="AlphaFoldDB" id="A0A2T0RGG9"/>
<dbReference type="GO" id="GO:0006508">
    <property type="term" value="P:proteolysis"/>
    <property type="evidence" value="ECO:0007669"/>
    <property type="project" value="UniProtKB-KW"/>
</dbReference>
<evidence type="ECO:0000256" key="4">
    <source>
        <dbReference type="ARBA" id="ARBA00022801"/>
    </source>
</evidence>
<comment type="caution">
    <text evidence="9">The sequence shown here is derived from an EMBL/GenBank/DDBJ whole genome shotgun (WGS) entry which is preliminary data.</text>
</comment>